<accession>A0AAE0XAB6</accession>
<keyword evidence="2" id="KW-0723">Serine/threonine-protein kinase</keyword>
<comment type="catalytic activity">
    <reaction evidence="7">
        <text>L-threonyl-[protein] + ATP = O-phospho-L-threonyl-[protein] + ADP + H(+)</text>
        <dbReference type="Rhea" id="RHEA:46608"/>
        <dbReference type="Rhea" id="RHEA-COMP:11060"/>
        <dbReference type="Rhea" id="RHEA-COMP:11605"/>
        <dbReference type="ChEBI" id="CHEBI:15378"/>
        <dbReference type="ChEBI" id="CHEBI:30013"/>
        <dbReference type="ChEBI" id="CHEBI:30616"/>
        <dbReference type="ChEBI" id="CHEBI:61977"/>
        <dbReference type="ChEBI" id="CHEBI:456216"/>
        <dbReference type="EC" id="2.7.11.1"/>
    </reaction>
</comment>
<dbReference type="GO" id="GO:0005524">
    <property type="term" value="F:ATP binding"/>
    <property type="evidence" value="ECO:0007669"/>
    <property type="project" value="UniProtKB-KW"/>
</dbReference>
<keyword evidence="4" id="KW-0547">Nucleotide-binding</keyword>
<dbReference type="InterPro" id="IPR000719">
    <property type="entry name" value="Prot_kinase_dom"/>
</dbReference>
<evidence type="ECO:0000313" key="10">
    <source>
        <dbReference type="EMBL" id="KAK3688932.1"/>
    </source>
</evidence>
<dbReference type="EMBL" id="JAULSO010000002">
    <property type="protein sequence ID" value="KAK3688932.1"/>
    <property type="molecule type" value="Genomic_DNA"/>
</dbReference>
<dbReference type="InterPro" id="IPR050629">
    <property type="entry name" value="STE20/SPS1-PAK"/>
</dbReference>
<evidence type="ECO:0000256" key="2">
    <source>
        <dbReference type="ARBA" id="ARBA00022527"/>
    </source>
</evidence>
<keyword evidence="3" id="KW-0808">Transferase</keyword>
<dbReference type="InterPro" id="IPR008271">
    <property type="entry name" value="Ser/Thr_kinase_AS"/>
</dbReference>
<evidence type="ECO:0000259" key="9">
    <source>
        <dbReference type="PROSITE" id="PS50011"/>
    </source>
</evidence>
<dbReference type="PANTHER" id="PTHR48012:SF10">
    <property type="entry name" value="FI20177P1"/>
    <property type="match status" value="1"/>
</dbReference>
<comment type="catalytic activity">
    <reaction evidence="8">
        <text>L-seryl-[protein] + ATP = O-phospho-L-seryl-[protein] + ADP + H(+)</text>
        <dbReference type="Rhea" id="RHEA:17989"/>
        <dbReference type="Rhea" id="RHEA-COMP:9863"/>
        <dbReference type="Rhea" id="RHEA-COMP:11604"/>
        <dbReference type="ChEBI" id="CHEBI:15378"/>
        <dbReference type="ChEBI" id="CHEBI:29999"/>
        <dbReference type="ChEBI" id="CHEBI:30616"/>
        <dbReference type="ChEBI" id="CHEBI:83421"/>
        <dbReference type="ChEBI" id="CHEBI:456216"/>
        <dbReference type="EC" id="2.7.11.1"/>
    </reaction>
</comment>
<evidence type="ECO:0000256" key="6">
    <source>
        <dbReference type="ARBA" id="ARBA00022840"/>
    </source>
</evidence>
<keyword evidence="5 10" id="KW-0418">Kinase</keyword>
<evidence type="ECO:0000256" key="7">
    <source>
        <dbReference type="ARBA" id="ARBA00047899"/>
    </source>
</evidence>
<sequence length="308" mass="34124">MDLLRDGSEHRTVAQLQAVHDAMEMQEDAVREFTAVGKEAPAYVLSELTGKGTFGRVYKATGRHLGTTVAVKVMSIAKSDSMAPGENDTFGEILKEVSTVHELKDCRAKSVDTVLDTLLIGQSMWMVTEYYGGGSVATLMRPTGSLSETWIIPILREVAEALYWVHKQAILHRDIKCANVLITDEGGVQLCDFGVAGTVKSRNEIDIWAFGSMAYELATGFPPNATPMLDTVDLESFLAYLRECSPRLDGDHHSSQLKDLLEYCMVPDPSQRPKIADVQRHVYISNTAEKYPTKSLASLVSSYKQWER</sequence>
<dbReference type="SMART" id="SM00220">
    <property type="entry name" value="S_TKc"/>
    <property type="match status" value="1"/>
</dbReference>
<dbReference type="InterPro" id="IPR011009">
    <property type="entry name" value="Kinase-like_dom_sf"/>
</dbReference>
<evidence type="ECO:0000256" key="5">
    <source>
        <dbReference type="ARBA" id="ARBA00022777"/>
    </source>
</evidence>
<dbReference type="AlphaFoldDB" id="A0AAE0XAB6"/>
<dbReference type="InterPro" id="IPR001245">
    <property type="entry name" value="Ser-Thr/Tyr_kinase_cat_dom"/>
</dbReference>
<gene>
    <name evidence="10" type="ORF">B0T22DRAFT_440447</name>
</gene>
<proteinExistence type="inferred from homology"/>
<dbReference type="Proteomes" id="UP001270362">
    <property type="component" value="Unassembled WGS sequence"/>
</dbReference>
<evidence type="ECO:0000256" key="4">
    <source>
        <dbReference type="ARBA" id="ARBA00022741"/>
    </source>
</evidence>
<reference evidence="10" key="1">
    <citation type="journal article" date="2023" name="Mol. Phylogenet. Evol.">
        <title>Genome-scale phylogeny and comparative genomics of the fungal order Sordariales.</title>
        <authorList>
            <person name="Hensen N."/>
            <person name="Bonometti L."/>
            <person name="Westerberg I."/>
            <person name="Brannstrom I.O."/>
            <person name="Guillou S."/>
            <person name="Cros-Aarteil S."/>
            <person name="Calhoun S."/>
            <person name="Haridas S."/>
            <person name="Kuo A."/>
            <person name="Mondo S."/>
            <person name="Pangilinan J."/>
            <person name="Riley R."/>
            <person name="LaButti K."/>
            <person name="Andreopoulos B."/>
            <person name="Lipzen A."/>
            <person name="Chen C."/>
            <person name="Yan M."/>
            <person name="Daum C."/>
            <person name="Ng V."/>
            <person name="Clum A."/>
            <person name="Steindorff A."/>
            <person name="Ohm R.A."/>
            <person name="Martin F."/>
            <person name="Silar P."/>
            <person name="Natvig D.O."/>
            <person name="Lalanne C."/>
            <person name="Gautier V."/>
            <person name="Ament-Velasquez S.L."/>
            <person name="Kruys A."/>
            <person name="Hutchinson M.I."/>
            <person name="Powell A.J."/>
            <person name="Barry K."/>
            <person name="Miller A.N."/>
            <person name="Grigoriev I.V."/>
            <person name="Debuchy R."/>
            <person name="Gladieux P."/>
            <person name="Hiltunen Thoren M."/>
            <person name="Johannesson H."/>
        </authorList>
    </citation>
    <scope>NUCLEOTIDE SEQUENCE</scope>
    <source>
        <strain evidence="10">CBS 314.62</strain>
    </source>
</reference>
<dbReference type="PROSITE" id="PS00108">
    <property type="entry name" value="PROTEIN_KINASE_ST"/>
    <property type="match status" value="1"/>
</dbReference>
<dbReference type="PROSITE" id="PS50011">
    <property type="entry name" value="PROTEIN_KINASE_DOM"/>
    <property type="match status" value="1"/>
</dbReference>
<reference evidence="10" key="2">
    <citation type="submission" date="2023-06" db="EMBL/GenBank/DDBJ databases">
        <authorList>
            <consortium name="Lawrence Berkeley National Laboratory"/>
            <person name="Haridas S."/>
            <person name="Hensen N."/>
            <person name="Bonometti L."/>
            <person name="Westerberg I."/>
            <person name="Brannstrom I.O."/>
            <person name="Guillou S."/>
            <person name="Cros-Aarteil S."/>
            <person name="Calhoun S."/>
            <person name="Kuo A."/>
            <person name="Mondo S."/>
            <person name="Pangilinan J."/>
            <person name="Riley R."/>
            <person name="Labutti K."/>
            <person name="Andreopoulos B."/>
            <person name="Lipzen A."/>
            <person name="Chen C."/>
            <person name="Yanf M."/>
            <person name="Daum C."/>
            <person name="Ng V."/>
            <person name="Clum A."/>
            <person name="Steindorff A."/>
            <person name="Ohm R."/>
            <person name="Martin F."/>
            <person name="Silar P."/>
            <person name="Natvig D."/>
            <person name="Lalanne C."/>
            <person name="Gautier V."/>
            <person name="Ament-Velasquez S.L."/>
            <person name="Kruys A."/>
            <person name="Hutchinson M.I."/>
            <person name="Powell A.J."/>
            <person name="Barry K."/>
            <person name="Miller A.N."/>
            <person name="Grigoriev I.V."/>
            <person name="Debuchy R."/>
            <person name="Gladieux P."/>
            <person name="Thoren M.H."/>
            <person name="Johannesson H."/>
        </authorList>
    </citation>
    <scope>NUCLEOTIDE SEQUENCE</scope>
    <source>
        <strain evidence="10">CBS 314.62</strain>
    </source>
</reference>
<dbReference type="Gene3D" id="1.10.510.10">
    <property type="entry name" value="Transferase(Phosphotransferase) domain 1"/>
    <property type="match status" value="2"/>
</dbReference>
<dbReference type="SUPFAM" id="SSF56112">
    <property type="entry name" value="Protein kinase-like (PK-like)"/>
    <property type="match status" value="1"/>
</dbReference>
<evidence type="ECO:0000256" key="3">
    <source>
        <dbReference type="ARBA" id="ARBA00022679"/>
    </source>
</evidence>
<evidence type="ECO:0000313" key="11">
    <source>
        <dbReference type="Proteomes" id="UP001270362"/>
    </source>
</evidence>
<dbReference type="GO" id="GO:0005737">
    <property type="term" value="C:cytoplasm"/>
    <property type="evidence" value="ECO:0007669"/>
    <property type="project" value="TreeGrafter"/>
</dbReference>
<evidence type="ECO:0000256" key="1">
    <source>
        <dbReference type="ARBA" id="ARBA00008874"/>
    </source>
</evidence>
<dbReference type="Pfam" id="PF00069">
    <property type="entry name" value="Pkinase"/>
    <property type="match status" value="1"/>
</dbReference>
<dbReference type="PANTHER" id="PTHR48012">
    <property type="entry name" value="STERILE20-LIKE KINASE, ISOFORM B-RELATED"/>
    <property type="match status" value="1"/>
</dbReference>
<evidence type="ECO:0000256" key="8">
    <source>
        <dbReference type="ARBA" id="ARBA00048679"/>
    </source>
</evidence>
<comment type="similarity">
    <text evidence="1">Belongs to the protein kinase superfamily. STE Ser/Thr protein kinase family. STE20 subfamily.</text>
</comment>
<feature type="domain" description="Protein kinase" evidence="9">
    <location>
        <begin position="43"/>
        <end position="284"/>
    </location>
</feature>
<keyword evidence="11" id="KW-1185">Reference proteome</keyword>
<keyword evidence="6" id="KW-0067">ATP-binding</keyword>
<name>A0AAE0XAB6_9PEZI</name>
<dbReference type="Pfam" id="PF07714">
    <property type="entry name" value="PK_Tyr_Ser-Thr"/>
    <property type="match status" value="1"/>
</dbReference>
<comment type="caution">
    <text evidence="10">The sequence shown here is derived from an EMBL/GenBank/DDBJ whole genome shotgun (WGS) entry which is preliminary data.</text>
</comment>
<protein>
    <submittedName>
        <fullName evidence="10">Germinal center kinase</fullName>
    </submittedName>
</protein>
<organism evidence="10 11">
    <name type="scientific">Podospora appendiculata</name>
    <dbReference type="NCBI Taxonomy" id="314037"/>
    <lineage>
        <taxon>Eukaryota</taxon>
        <taxon>Fungi</taxon>
        <taxon>Dikarya</taxon>
        <taxon>Ascomycota</taxon>
        <taxon>Pezizomycotina</taxon>
        <taxon>Sordariomycetes</taxon>
        <taxon>Sordariomycetidae</taxon>
        <taxon>Sordariales</taxon>
        <taxon>Podosporaceae</taxon>
        <taxon>Podospora</taxon>
    </lineage>
</organism>
<dbReference type="GO" id="GO:0004674">
    <property type="term" value="F:protein serine/threonine kinase activity"/>
    <property type="evidence" value="ECO:0007669"/>
    <property type="project" value="UniProtKB-KW"/>
</dbReference>